<feature type="transmembrane region" description="Helical" evidence="4">
    <location>
        <begin position="12"/>
        <end position="30"/>
    </location>
</feature>
<evidence type="ECO:0000256" key="1">
    <source>
        <dbReference type="ARBA" id="ARBA00023015"/>
    </source>
</evidence>
<dbReference type="OrthoDB" id="9779074at2"/>
<evidence type="ECO:0000256" key="4">
    <source>
        <dbReference type="SAM" id="Phobius"/>
    </source>
</evidence>
<feature type="transmembrane region" description="Helical" evidence="4">
    <location>
        <begin position="42"/>
        <end position="66"/>
    </location>
</feature>
<dbReference type="SMART" id="SM00342">
    <property type="entry name" value="HTH_ARAC"/>
    <property type="match status" value="1"/>
</dbReference>
<feature type="domain" description="HTH araC/xylS-type" evidence="5">
    <location>
        <begin position="118"/>
        <end position="226"/>
    </location>
</feature>
<keyword evidence="2" id="KW-0238">DNA-binding</keyword>
<keyword evidence="4" id="KW-1133">Transmembrane helix</keyword>
<dbReference type="PANTHER" id="PTHR43280:SF29">
    <property type="entry name" value="ARAC-FAMILY TRANSCRIPTIONAL REGULATOR"/>
    <property type="match status" value="1"/>
</dbReference>
<keyword evidence="3" id="KW-0804">Transcription</keyword>
<dbReference type="Pfam" id="PF12833">
    <property type="entry name" value="HTH_18"/>
    <property type="match status" value="1"/>
</dbReference>
<evidence type="ECO:0000313" key="7">
    <source>
        <dbReference type="Proteomes" id="UP000216605"/>
    </source>
</evidence>
<gene>
    <name evidence="6" type="ORF">CHU92_00220</name>
</gene>
<comment type="caution">
    <text evidence="6">The sequence shown here is derived from an EMBL/GenBank/DDBJ whole genome shotgun (WGS) entry which is preliminary data.</text>
</comment>
<dbReference type="SUPFAM" id="SSF46689">
    <property type="entry name" value="Homeodomain-like"/>
    <property type="match status" value="1"/>
</dbReference>
<keyword evidence="4" id="KW-0812">Transmembrane</keyword>
<keyword evidence="7" id="KW-1185">Reference proteome</keyword>
<dbReference type="InterPro" id="IPR018062">
    <property type="entry name" value="HTH_AraC-typ_CS"/>
</dbReference>
<sequence length="227" mass="26677">MHYFKLILTDLRLCIAYAMITLKIKFLQVIELTPFIWELSGFWTIIAGCLLLIICIAFIILIKIIMRQQKMLSHQLKNAQDQYNIENIDQTGKVDMHVINNRNKAKKIKATKRKAFRQKDYEYIIHTIKYNKLYLNPDLTIMDVATSCNMPYKKISQLVNHYHGKNFNNLINQMRIEEALRIIEDPDKKNLTLEAIAHEAGFNSKSVFNAFFKQLTSVTPSNYRKKM</sequence>
<evidence type="ECO:0000313" key="6">
    <source>
        <dbReference type="EMBL" id="OYQ49913.1"/>
    </source>
</evidence>
<accession>A0A256A8B1</accession>
<proteinExistence type="predicted"/>
<organism evidence="6 7">
    <name type="scientific">Flavobacterium cyanobacteriorum</name>
    <dbReference type="NCBI Taxonomy" id="2022802"/>
    <lineage>
        <taxon>Bacteria</taxon>
        <taxon>Pseudomonadati</taxon>
        <taxon>Bacteroidota</taxon>
        <taxon>Flavobacteriia</taxon>
        <taxon>Flavobacteriales</taxon>
        <taxon>Flavobacteriaceae</taxon>
        <taxon>Flavobacterium</taxon>
    </lineage>
</organism>
<keyword evidence="4" id="KW-0472">Membrane</keyword>
<dbReference type="PANTHER" id="PTHR43280">
    <property type="entry name" value="ARAC-FAMILY TRANSCRIPTIONAL REGULATOR"/>
    <property type="match status" value="1"/>
</dbReference>
<dbReference type="AlphaFoldDB" id="A0A256A8B1"/>
<reference evidence="6 7" key="1">
    <citation type="submission" date="2017-07" db="EMBL/GenBank/DDBJ databases">
        <title>Flavobacterium cyanobacteriorum sp. nov., isolated from cyanobacterial aggregates in a eutrophic lake.</title>
        <authorList>
            <person name="Cai H."/>
        </authorList>
    </citation>
    <scope>NUCLEOTIDE SEQUENCE [LARGE SCALE GENOMIC DNA]</scope>
    <source>
        <strain evidence="6 7">TH021</strain>
    </source>
</reference>
<name>A0A256A8B1_9FLAO</name>
<evidence type="ECO:0000259" key="5">
    <source>
        <dbReference type="PROSITE" id="PS01124"/>
    </source>
</evidence>
<dbReference type="GO" id="GO:0003700">
    <property type="term" value="F:DNA-binding transcription factor activity"/>
    <property type="evidence" value="ECO:0007669"/>
    <property type="project" value="InterPro"/>
</dbReference>
<dbReference type="Proteomes" id="UP000216605">
    <property type="component" value="Unassembled WGS sequence"/>
</dbReference>
<dbReference type="GO" id="GO:0043565">
    <property type="term" value="F:sequence-specific DNA binding"/>
    <property type="evidence" value="ECO:0007669"/>
    <property type="project" value="InterPro"/>
</dbReference>
<evidence type="ECO:0000256" key="3">
    <source>
        <dbReference type="ARBA" id="ARBA00023163"/>
    </source>
</evidence>
<dbReference type="Gene3D" id="1.10.10.60">
    <property type="entry name" value="Homeodomain-like"/>
    <property type="match status" value="1"/>
</dbReference>
<protein>
    <recommendedName>
        <fullName evidence="5">HTH araC/xylS-type domain-containing protein</fullName>
    </recommendedName>
</protein>
<keyword evidence="1" id="KW-0805">Transcription regulation</keyword>
<dbReference type="PROSITE" id="PS00041">
    <property type="entry name" value="HTH_ARAC_FAMILY_1"/>
    <property type="match status" value="1"/>
</dbReference>
<evidence type="ECO:0000256" key="2">
    <source>
        <dbReference type="ARBA" id="ARBA00023125"/>
    </source>
</evidence>
<dbReference type="InterPro" id="IPR009057">
    <property type="entry name" value="Homeodomain-like_sf"/>
</dbReference>
<dbReference type="RefSeq" id="WP_094411433.1">
    <property type="nucleotide sequence ID" value="NZ_NOXV01000028.1"/>
</dbReference>
<dbReference type="InterPro" id="IPR018060">
    <property type="entry name" value="HTH_AraC"/>
</dbReference>
<dbReference type="EMBL" id="NOXV01000028">
    <property type="protein sequence ID" value="OYQ49913.1"/>
    <property type="molecule type" value="Genomic_DNA"/>
</dbReference>
<dbReference type="PROSITE" id="PS01124">
    <property type="entry name" value="HTH_ARAC_FAMILY_2"/>
    <property type="match status" value="1"/>
</dbReference>